<organism evidence="2 3">
    <name type="scientific">Puccinia sorghi</name>
    <dbReference type="NCBI Taxonomy" id="27349"/>
    <lineage>
        <taxon>Eukaryota</taxon>
        <taxon>Fungi</taxon>
        <taxon>Dikarya</taxon>
        <taxon>Basidiomycota</taxon>
        <taxon>Pucciniomycotina</taxon>
        <taxon>Pucciniomycetes</taxon>
        <taxon>Pucciniales</taxon>
        <taxon>Pucciniaceae</taxon>
        <taxon>Puccinia</taxon>
    </lineage>
</organism>
<evidence type="ECO:0000256" key="1">
    <source>
        <dbReference type="SAM" id="Phobius"/>
    </source>
</evidence>
<name>A0A0L6VBC1_9BASI</name>
<keyword evidence="3" id="KW-1185">Reference proteome</keyword>
<evidence type="ECO:0000313" key="2">
    <source>
        <dbReference type="EMBL" id="KNZ58048.1"/>
    </source>
</evidence>
<feature type="transmembrane region" description="Helical" evidence="1">
    <location>
        <begin position="6"/>
        <end position="25"/>
    </location>
</feature>
<accession>A0A0L6VBC1</accession>
<evidence type="ECO:0000313" key="3">
    <source>
        <dbReference type="Proteomes" id="UP000037035"/>
    </source>
</evidence>
<dbReference type="Proteomes" id="UP000037035">
    <property type="component" value="Unassembled WGS sequence"/>
</dbReference>
<reference evidence="2 3" key="1">
    <citation type="submission" date="2015-08" db="EMBL/GenBank/DDBJ databases">
        <title>Next Generation Sequencing and Analysis of the Genome of Puccinia sorghi L Schw, the Causal Agent of Maize Common Rust.</title>
        <authorList>
            <person name="Rochi L."/>
            <person name="Burguener G."/>
            <person name="Darino M."/>
            <person name="Turjanski A."/>
            <person name="Kreff E."/>
            <person name="Dieguez M.J."/>
            <person name="Sacco F."/>
        </authorList>
    </citation>
    <scope>NUCLEOTIDE SEQUENCE [LARGE SCALE GENOMIC DNA]</scope>
    <source>
        <strain evidence="2 3">RO10H11247</strain>
    </source>
</reference>
<proteinExistence type="predicted"/>
<keyword evidence="1" id="KW-0472">Membrane</keyword>
<protein>
    <submittedName>
        <fullName evidence="2">Putative signal peptide protein</fullName>
    </submittedName>
</protein>
<sequence>MIMFFFAPLDFMLVFCCCTFGYVIIQSESICWSFFLHAY</sequence>
<keyword evidence="1" id="KW-0812">Transmembrane</keyword>
<keyword evidence="1" id="KW-1133">Transmembrane helix</keyword>
<gene>
    <name evidence="2" type="ORF">VP01_2006g5</name>
</gene>
<dbReference type="AlphaFoldDB" id="A0A0L6VBC1"/>
<comment type="caution">
    <text evidence="2">The sequence shown here is derived from an EMBL/GenBank/DDBJ whole genome shotgun (WGS) entry which is preliminary data.</text>
</comment>
<dbReference type="EMBL" id="LAVV01006845">
    <property type="protein sequence ID" value="KNZ58048.1"/>
    <property type="molecule type" value="Genomic_DNA"/>
</dbReference>
<dbReference type="VEuPathDB" id="FungiDB:VP01_2006g5"/>